<dbReference type="Proteomes" id="UP001152607">
    <property type="component" value="Unassembled WGS sequence"/>
</dbReference>
<protein>
    <submittedName>
        <fullName evidence="3">Uncharacterized protein</fullName>
    </submittedName>
</protein>
<name>A0A9W4XN86_9PLEO</name>
<evidence type="ECO:0000313" key="3">
    <source>
        <dbReference type="EMBL" id="CAI6330780.1"/>
    </source>
</evidence>
<keyword evidence="2" id="KW-0472">Membrane</keyword>
<evidence type="ECO:0000256" key="1">
    <source>
        <dbReference type="SAM" id="MobiDB-lite"/>
    </source>
</evidence>
<feature type="compositionally biased region" description="Polar residues" evidence="1">
    <location>
        <begin position="307"/>
        <end position="318"/>
    </location>
</feature>
<feature type="transmembrane region" description="Helical" evidence="2">
    <location>
        <begin position="90"/>
        <end position="109"/>
    </location>
</feature>
<feature type="compositionally biased region" description="Low complexity" evidence="1">
    <location>
        <begin position="600"/>
        <end position="612"/>
    </location>
</feature>
<dbReference type="EMBL" id="CAOQHR010000002">
    <property type="protein sequence ID" value="CAI6330780.1"/>
    <property type="molecule type" value="Genomic_DNA"/>
</dbReference>
<evidence type="ECO:0000313" key="4">
    <source>
        <dbReference type="Proteomes" id="UP001152607"/>
    </source>
</evidence>
<feature type="compositionally biased region" description="Basic residues" evidence="1">
    <location>
        <begin position="247"/>
        <end position="257"/>
    </location>
</feature>
<accession>A0A9W4XN86</accession>
<feature type="transmembrane region" description="Helical" evidence="2">
    <location>
        <begin position="115"/>
        <end position="136"/>
    </location>
</feature>
<organism evidence="3 4">
    <name type="scientific">Periconia digitata</name>
    <dbReference type="NCBI Taxonomy" id="1303443"/>
    <lineage>
        <taxon>Eukaryota</taxon>
        <taxon>Fungi</taxon>
        <taxon>Dikarya</taxon>
        <taxon>Ascomycota</taxon>
        <taxon>Pezizomycotina</taxon>
        <taxon>Dothideomycetes</taxon>
        <taxon>Pleosporomycetidae</taxon>
        <taxon>Pleosporales</taxon>
        <taxon>Massarineae</taxon>
        <taxon>Periconiaceae</taxon>
        <taxon>Periconia</taxon>
    </lineage>
</organism>
<feature type="compositionally biased region" description="Polar residues" evidence="1">
    <location>
        <begin position="562"/>
        <end position="587"/>
    </location>
</feature>
<gene>
    <name evidence="3" type="ORF">PDIGIT_LOCUS4304</name>
</gene>
<sequence>MVAPPYLYDAPRRDSAMGVPTTFNPKAVTMASRQPPPSPVKKPEGPYISFNQHPDSFLILPYGKTDAKPMSSKTKTAISAVRWTQFTFRLLTLLGAFGVILCAIFVRGASDTEGYIMRIAPGVDIVFVLYAVYHLLRKPTSRPPGSAASYHFFALVMDAGFLPFYVFTALLAKRNLDIDAGTSGRWRTFFPTDEDTDKVLMTEWLCAVTVAGLHCASLCLDVWLTLIFRKIASLPPDMNPLEDNLTSRRKTKHKHKNSSISAITPLTQTEKRYSGQSALSDNQSSPLMADRTIPSPERKHMSFMHTRGNSSLTYSPHTPKSAHETREWLARPKAGSPIRMDINTRDDLLRRDEPQEQTLAQRREMLAQQAIKRSSRPASMHSLSSKNNKDAQPPPPPPHQTEPSGDIGLQNDREDIGTNYWFVNDEPSASRAQPSPPKPFFFPPKNSGYTSINAYDDVSDDELDQPLVPGPLRMNPPTPPPTQMAREPAVKATPPPQTSTPIKRMETMSSINTDSTYQPSPNMSPNRSPTKARFYGDLKAAQQNIIRNTPPSAAPIKAGTPTYPSSVKNYTSNASPSTQQPNHTSPFSLDRKNFPKVKKAAASATPTKTQSPRVVSRSGVDYEGRLYNDDASDLGTAGRRRDVSGKIAEEGRGGGGLAERWAMGEVGQGLTYRKVSGMA</sequence>
<keyword evidence="2" id="KW-0812">Transmembrane</keyword>
<feature type="compositionally biased region" description="Polar residues" evidence="1">
    <location>
        <begin position="258"/>
        <end position="286"/>
    </location>
</feature>
<comment type="caution">
    <text evidence="3">The sequence shown here is derived from an EMBL/GenBank/DDBJ whole genome shotgun (WGS) entry which is preliminary data.</text>
</comment>
<proteinExistence type="predicted"/>
<feature type="region of interest" description="Disordered" evidence="1">
    <location>
        <begin position="239"/>
        <end position="340"/>
    </location>
</feature>
<feature type="transmembrane region" description="Helical" evidence="2">
    <location>
        <begin position="148"/>
        <end position="167"/>
    </location>
</feature>
<keyword evidence="4" id="KW-1185">Reference proteome</keyword>
<dbReference type="AlphaFoldDB" id="A0A9W4XN86"/>
<feature type="compositionally biased region" description="Basic and acidic residues" evidence="1">
    <location>
        <begin position="639"/>
        <end position="652"/>
    </location>
</feature>
<feature type="region of interest" description="Disordered" evidence="1">
    <location>
        <begin position="424"/>
        <end position="657"/>
    </location>
</feature>
<evidence type="ECO:0000256" key="2">
    <source>
        <dbReference type="SAM" id="Phobius"/>
    </source>
</evidence>
<keyword evidence="2" id="KW-1133">Transmembrane helix</keyword>
<reference evidence="3" key="1">
    <citation type="submission" date="2023-01" db="EMBL/GenBank/DDBJ databases">
        <authorList>
            <person name="Van Ghelder C."/>
            <person name="Rancurel C."/>
        </authorList>
    </citation>
    <scope>NUCLEOTIDE SEQUENCE</scope>
    <source>
        <strain evidence="3">CNCM I-4278</strain>
    </source>
</reference>
<feature type="compositionally biased region" description="Polar residues" evidence="1">
    <location>
        <begin position="541"/>
        <end position="551"/>
    </location>
</feature>
<feature type="compositionally biased region" description="Polar residues" evidence="1">
    <location>
        <begin position="507"/>
        <end position="529"/>
    </location>
</feature>
<dbReference type="OrthoDB" id="5404940at2759"/>
<feature type="region of interest" description="Disordered" evidence="1">
    <location>
        <begin position="367"/>
        <end position="412"/>
    </location>
</feature>
<feature type="compositionally biased region" description="Basic and acidic residues" evidence="1">
    <location>
        <begin position="321"/>
        <end position="330"/>
    </location>
</feature>